<dbReference type="AlphaFoldDB" id="A0A1T5NH69"/>
<evidence type="ECO:0000256" key="1">
    <source>
        <dbReference type="SAM" id="Phobius"/>
    </source>
</evidence>
<feature type="transmembrane region" description="Helical" evidence="1">
    <location>
        <begin position="81"/>
        <end position="103"/>
    </location>
</feature>
<reference evidence="2 3" key="1">
    <citation type="submission" date="2017-02" db="EMBL/GenBank/DDBJ databases">
        <authorList>
            <person name="Peterson S.W."/>
        </authorList>
    </citation>
    <scope>NUCLEOTIDE SEQUENCE [LARGE SCALE GENOMIC DNA]</scope>
    <source>
        <strain evidence="2 3">DSM 18108</strain>
    </source>
</reference>
<evidence type="ECO:0000313" key="3">
    <source>
        <dbReference type="Proteomes" id="UP000190166"/>
    </source>
</evidence>
<evidence type="ECO:0000313" key="2">
    <source>
        <dbReference type="EMBL" id="SKC99736.1"/>
    </source>
</evidence>
<dbReference type="Proteomes" id="UP000190166">
    <property type="component" value="Unassembled WGS sequence"/>
</dbReference>
<keyword evidence="1" id="KW-0472">Membrane</keyword>
<proteinExistence type="predicted"/>
<dbReference type="EMBL" id="FUZZ01000001">
    <property type="protein sequence ID" value="SKC99736.1"/>
    <property type="molecule type" value="Genomic_DNA"/>
</dbReference>
<feature type="transmembrane region" description="Helical" evidence="1">
    <location>
        <begin position="49"/>
        <end position="69"/>
    </location>
</feature>
<feature type="transmembrane region" description="Helical" evidence="1">
    <location>
        <begin position="109"/>
        <end position="127"/>
    </location>
</feature>
<name>A0A1T5NH69_9BACT</name>
<keyword evidence="3" id="KW-1185">Reference proteome</keyword>
<protein>
    <submittedName>
        <fullName evidence="2">Uncharacterized protein</fullName>
    </submittedName>
</protein>
<dbReference type="STRING" id="393003.SAMN05660461_1579"/>
<accession>A0A1T5NH69</accession>
<keyword evidence="1" id="KW-1133">Transmembrane helix</keyword>
<organism evidence="2 3">
    <name type="scientific">Chitinophaga ginsengisegetis</name>
    <dbReference type="NCBI Taxonomy" id="393003"/>
    <lineage>
        <taxon>Bacteria</taxon>
        <taxon>Pseudomonadati</taxon>
        <taxon>Bacteroidota</taxon>
        <taxon>Chitinophagia</taxon>
        <taxon>Chitinophagales</taxon>
        <taxon>Chitinophagaceae</taxon>
        <taxon>Chitinophaga</taxon>
    </lineage>
</organism>
<gene>
    <name evidence="2" type="ORF">SAMN05660461_1579</name>
</gene>
<sequence>MSIRMPKIAGISMITIFSLLILFHLLIIAKVLPYSIVWGGRLKSPMEMYRLEAISVLVNVFFLLVVLGKRKILKLPANSKVLSLALWLMCLLFFVNTLGNLISTNKWEQLIFTPMTCILAVCSAILARTR</sequence>
<keyword evidence="1" id="KW-0812">Transmembrane</keyword>